<dbReference type="Gene3D" id="2.120.10.30">
    <property type="entry name" value="TolB, C-terminal domain"/>
    <property type="match status" value="1"/>
</dbReference>
<evidence type="ECO:0000313" key="1">
    <source>
        <dbReference type="EMBL" id="MBB4620334.1"/>
    </source>
</evidence>
<keyword evidence="2" id="KW-1185">Reference proteome</keyword>
<dbReference type="InterPro" id="IPR011042">
    <property type="entry name" value="6-blade_b-propeller_TolB-like"/>
</dbReference>
<gene>
    <name evidence="1" type="ORF">GGQ57_000208</name>
</gene>
<name>A0ABR6KFQ6_9BACT</name>
<dbReference type="Proteomes" id="UP000533637">
    <property type="component" value="Unassembled WGS sequence"/>
</dbReference>
<dbReference type="Pfam" id="PF17170">
    <property type="entry name" value="DUF5128"/>
    <property type="match status" value="1"/>
</dbReference>
<accession>A0ABR6KFQ6</accession>
<sequence>MKRRFIGVAILLTVIFIICVLVYGTNGIRGCSKEKGFSEVKSLSVNVEKVVDPDFKQVFSSIELLPLELNDLSMVGHIYGKKLYVPGKYYVIVDRDHVIKVFDMGGRFVSSSEKCVGKGPSEYLILQDISYNDEEDTFAVLDPFGFITIYTSSFKFVSKNKISLQTTDRPRNLFILDGRLCILSDSSERGRYYVYDYSTDQLVREIEYPGLIYPLSSVQVPFYYMEDHLYFTPPEINDYVFEIDRKSYTPIPLFHLDAGRRSLTTDDVKGIKFGTEEGSLFIMKECKKYSPVSRFFNMDYIVSTYINNNNFYFNLCNISSGKNVTVSYQYGNFPVFPNFFALDKDNTLITILYPYELENYMDSSLVTDKGLFHTMSEEDNPCIVKYKLN</sequence>
<organism evidence="1 2">
    <name type="scientific">Parabacteroides faecis</name>
    <dbReference type="NCBI Taxonomy" id="1217282"/>
    <lineage>
        <taxon>Bacteria</taxon>
        <taxon>Pseudomonadati</taxon>
        <taxon>Bacteroidota</taxon>
        <taxon>Bacteroidia</taxon>
        <taxon>Bacteroidales</taxon>
        <taxon>Tannerellaceae</taxon>
        <taxon>Parabacteroides</taxon>
    </lineage>
</organism>
<reference evidence="1 2" key="1">
    <citation type="submission" date="2020-08" db="EMBL/GenBank/DDBJ databases">
        <title>Genomic Encyclopedia of Type Strains, Phase IV (KMG-IV): sequencing the most valuable type-strain genomes for metagenomic binning, comparative biology and taxonomic classification.</title>
        <authorList>
            <person name="Goeker M."/>
        </authorList>
    </citation>
    <scope>NUCLEOTIDE SEQUENCE [LARGE SCALE GENOMIC DNA]</scope>
    <source>
        <strain evidence="1 2">DSM 102983</strain>
    </source>
</reference>
<evidence type="ECO:0000313" key="2">
    <source>
        <dbReference type="Proteomes" id="UP000533637"/>
    </source>
</evidence>
<comment type="caution">
    <text evidence="1">The sequence shown here is derived from an EMBL/GenBank/DDBJ whole genome shotgun (WGS) entry which is preliminary data.</text>
</comment>
<protein>
    <recommendedName>
        <fullName evidence="3">6-bladed beta-propeller</fullName>
    </recommendedName>
</protein>
<evidence type="ECO:0008006" key="3">
    <source>
        <dbReference type="Google" id="ProtNLM"/>
    </source>
</evidence>
<dbReference type="EMBL" id="JACHOC010000001">
    <property type="protein sequence ID" value="MBB4620334.1"/>
    <property type="molecule type" value="Genomic_DNA"/>
</dbReference>
<dbReference type="SUPFAM" id="SSF101908">
    <property type="entry name" value="Putative isomerase YbhE"/>
    <property type="match status" value="1"/>
</dbReference>
<dbReference type="RefSeq" id="WP_183668379.1">
    <property type="nucleotide sequence ID" value="NZ_BMPB01000006.1"/>
</dbReference>
<proteinExistence type="predicted"/>